<comment type="caution">
    <text evidence="1">The sequence shown here is derived from an EMBL/GenBank/DDBJ whole genome shotgun (WGS) entry which is preliminary data.</text>
</comment>
<protein>
    <submittedName>
        <fullName evidence="1">Uncharacterized protein</fullName>
    </submittedName>
</protein>
<dbReference type="EMBL" id="BMAW01029179">
    <property type="protein sequence ID" value="GFU10878.1"/>
    <property type="molecule type" value="Genomic_DNA"/>
</dbReference>
<organism evidence="1 2">
    <name type="scientific">Nephila pilipes</name>
    <name type="common">Giant wood spider</name>
    <name type="synonym">Nephila maculata</name>
    <dbReference type="NCBI Taxonomy" id="299642"/>
    <lineage>
        <taxon>Eukaryota</taxon>
        <taxon>Metazoa</taxon>
        <taxon>Ecdysozoa</taxon>
        <taxon>Arthropoda</taxon>
        <taxon>Chelicerata</taxon>
        <taxon>Arachnida</taxon>
        <taxon>Araneae</taxon>
        <taxon>Araneomorphae</taxon>
        <taxon>Entelegynae</taxon>
        <taxon>Araneoidea</taxon>
        <taxon>Nephilidae</taxon>
        <taxon>Nephila</taxon>
    </lineage>
</organism>
<dbReference type="Proteomes" id="UP000887013">
    <property type="component" value="Unassembled WGS sequence"/>
</dbReference>
<proteinExistence type="predicted"/>
<reference evidence="1" key="1">
    <citation type="submission" date="2020-08" db="EMBL/GenBank/DDBJ databases">
        <title>Multicomponent nature underlies the extraordinary mechanical properties of spider dragline silk.</title>
        <authorList>
            <person name="Kono N."/>
            <person name="Nakamura H."/>
            <person name="Mori M."/>
            <person name="Yoshida Y."/>
            <person name="Ohtoshi R."/>
            <person name="Malay A.D."/>
            <person name="Moran D.A.P."/>
            <person name="Tomita M."/>
            <person name="Numata K."/>
            <person name="Arakawa K."/>
        </authorList>
    </citation>
    <scope>NUCLEOTIDE SEQUENCE</scope>
</reference>
<evidence type="ECO:0000313" key="1">
    <source>
        <dbReference type="EMBL" id="GFU10878.1"/>
    </source>
</evidence>
<gene>
    <name evidence="1" type="ORF">NPIL_648671</name>
</gene>
<evidence type="ECO:0000313" key="2">
    <source>
        <dbReference type="Proteomes" id="UP000887013"/>
    </source>
</evidence>
<keyword evidence="2" id="KW-1185">Reference proteome</keyword>
<accession>A0A8X6QC70</accession>
<name>A0A8X6QC70_NEPPI</name>
<dbReference type="AlphaFoldDB" id="A0A8X6QC70"/>
<sequence>MLFKNKTRVHIRVYAKDLRVEQKLKSIDPKDYAISAPRKGSTRVLNYDSSNMMMDVLSDEAASSSVRNSRFMIEEFYIRMTALGFRQTPR</sequence>